<dbReference type="EMBL" id="JAFEKC020000019">
    <property type="protein sequence ID" value="KAK0508925.1"/>
    <property type="molecule type" value="Genomic_DNA"/>
</dbReference>
<evidence type="ECO:0000313" key="1">
    <source>
        <dbReference type="EMBL" id="KAK0508925.1"/>
    </source>
</evidence>
<name>A0AA39QVM6_9LECA</name>
<comment type="caution">
    <text evidence="1">The sequence shown here is derived from an EMBL/GenBank/DDBJ whole genome shotgun (WGS) entry which is preliminary data.</text>
</comment>
<proteinExistence type="predicted"/>
<organism evidence="1 2">
    <name type="scientific">Cladonia borealis</name>
    <dbReference type="NCBI Taxonomy" id="184061"/>
    <lineage>
        <taxon>Eukaryota</taxon>
        <taxon>Fungi</taxon>
        <taxon>Dikarya</taxon>
        <taxon>Ascomycota</taxon>
        <taxon>Pezizomycotina</taxon>
        <taxon>Lecanoromycetes</taxon>
        <taxon>OSLEUM clade</taxon>
        <taxon>Lecanoromycetidae</taxon>
        <taxon>Lecanorales</taxon>
        <taxon>Lecanorineae</taxon>
        <taxon>Cladoniaceae</taxon>
        <taxon>Cladonia</taxon>
    </lineage>
</organism>
<dbReference type="AlphaFoldDB" id="A0AA39QVM6"/>
<reference evidence="1" key="1">
    <citation type="submission" date="2023-03" db="EMBL/GenBank/DDBJ databases">
        <title>Complete genome of Cladonia borealis.</title>
        <authorList>
            <person name="Park H."/>
        </authorList>
    </citation>
    <scope>NUCLEOTIDE SEQUENCE</scope>
    <source>
        <strain evidence="1">ANT050790</strain>
    </source>
</reference>
<accession>A0AA39QVM6</accession>
<sequence>MSQAVVPPSSTFEAQLSVCRSLSVTAKALKETRIDGPFPPNILLQLQKSLDFVFRRCEAHRNRERQRHLQQKLEFSGLIVCCMSFSLISILNTEFDFMMTYADDFVQEQDLTNRLYHPEIDKQLKKSKCDIEHQASCEQFYYYKYDFYLHISGVPSYVPQPGLRSFNIASQIEDDGYIEFHTPQGRLLTAADLKDTLRLQEFTPGQITLLLPAQADEQTFIIIGLTTTCTNALNDRLPKPSRGSGSQAYEYLLKLQGTWDLTKRDVETMPWSEDTGPSFFVPSTDVHRPSYIAVTIGWNIAWGLMNKYSQDLRQITNDRERELILNGE</sequence>
<protein>
    <submittedName>
        <fullName evidence="1">Uncharacterized protein</fullName>
    </submittedName>
</protein>
<evidence type="ECO:0000313" key="2">
    <source>
        <dbReference type="Proteomes" id="UP001166286"/>
    </source>
</evidence>
<gene>
    <name evidence="1" type="ORF">JMJ35_008296</name>
</gene>
<dbReference type="Proteomes" id="UP001166286">
    <property type="component" value="Unassembled WGS sequence"/>
</dbReference>
<keyword evidence="2" id="KW-1185">Reference proteome</keyword>